<keyword evidence="1" id="KW-0614">Plasmid</keyword>
<dbReference type="Pfam" id="PF13155">
    <property type="entry name" value="Toprim_2"/>
    <property type="match status" value="1"/>
</dbReference>
<organism evidence="1">
    <name type="scientific">Enterococcus faecium</name>
    <name type="common">Streptococcus faecium</name>
    <dbReference type="NCBI Taxonomy" id="1352"/>
    <lineage>
        <taxon>Bacteria</taxon>
        <taxon>Bacillati</taxon>
        <taxon>Bacillota</taxon>
        <taxon>Bacilli</taxon>
        <taxon>Lactobacillales</taxon>
        <taxon>Enterococcaceae</taxon>
        <taxon>Enterococcus</taxon>
    </lineage>
</organism>
<evidence type="ECO:0008006" key="2">
    <source>
        <dbReference type="Google" id="ProtNLM"/>
    </source>
</evidence>
<sequence length="491" mass="57942">MGGLKMTEKKMSLIDRCKQMDIVDFARNNGMAVVNKGRDYRLEDHDSFVFDRRKQRFYWNSQNISGDIIELAKLFFIDKEIQDPKQQFKAATDFILKNEAKTERVENLHFETEKYKDHPVDYQPLTEKGRNYLKEERKLPEWLIDYAEKEGLITELKPKHERQNFLVRDNRLDHAVAFLWKDPQTKETVGASYQGTFIDYERFGERGTYKHIDKNSTANHGFNLKIGDPKQLKFFESSIDLLSYAALNRDQLNDTWLVSMEGLKHHVISHYFGEAVSELRKKQAFPQSIEICVDNDRAGHIFYEKEQLMGAVDPFTNQKVHCERGIANDWQVPKEYKIIYEEVAKEEKVTPEAIMAIHKTENNLQLTNQLVSAHKVNASFDQQLSVNDSIEAINLKDICREVAKELKGCERVDGTYDFDRFYQEKGDINAQILFSYKAEQYYKGYKNHEHEFVPEVKKDWNDQLKHEIQQQEIRKQKRAILFQQGRQQERE</sequence>
<accession>E3USS4</accession>
<evidence type="ECO:0000313" key="1">
    <source>
        <dbReference type="EMBL" id="ADO66873.1"/>
    </source>
</evidence>
<proteinExistence type="predicted"/>
<reference evidence="1" key="1">
    <citation type="journal article" date="2011" name="Int. J. Med. Microbiol.">
        <title>A multiresistance megaplasmid pLG1 bearing a hylEfm genomic island in hospital Enterococcus faecium isolates.</title>
        <authorList>
            <person name="Laverde Gomez J.A."/>
            <person name="van Schaik W."/>
            <person name="Freitas A.R."/>
            <person name="Coque T.M."/>
            <person name="Weaver K.E."/>
            <person name="Francia M.V."/>
            <person name="Witte W."/>
            <person name="Werner G."/>
        </authorList>
    </citation>
    <scope>NUCLEOTIDE SEQUENCE</scope>
    <source>
        <strain evidence="1">64/3xUW2774</strain>
        <plasmid evidence="1">pLG1</plasmid>
    </source>
</reference>
<protein>
    <recommendedName>
        <fullName evidence="2">DUF3991 domain-containing protein</fullName>
    </recommendedName>
</protein>
<dbReference type="EMBL" id="HM565183">
    <property type="protein sequence ID" value="ADO66873.1"/>
    <property type="molecule type" value="Genomic_DNA"/>
</dbReference>
<dbReference type="AlphaFoldDB" id="E3USS4"/>
<name>E3USS4_ENTFC</name>
<dbReference type="SUPFAM" id="SSF57783">
    <property type="entry name" value="Zinc beta-ribbon"/>
    <property type="match status" value="1"/>
</dbReference>
<gene>
    <name evidence="1" type="ORF">pLG1-0021</name>
</gene>
<geneLocation type="plasmid" evidence="1">
    <name>pLG1</name>
</geneLocation>